<feature type="domain" description="THAP-type" evidence="7">
    <location>
        <begin position="1"/>
        <end position="103"/>
    </location>
</feature>
<sequence>MSRSNRYCSVPQCSSWEKKNTDVTFHAFPQTGDKYPVRIEGKLGSKVLMKRQEAWKLKLKIGKPITKNMKVCSLHFTDDDYFYRDSSSKQRRFLKKTAVPSKRLPIGSTAIKEEAECSSSRTERLNQRNSNKENPGVECVCEEINPAAETSENEIEAAHGLLQLLQSQPNYKGPKSFKDFQVQVDTPKVSTVCDLITTDSALNSFTGLNSFKLLDTIVEAVCSVYSDQRSHRLSIKQRIFLVFTKLKCDLTYVTISLLFGISQELCNKYFNDMLPILSKVLSSVIRFTDTTEIQKNMPECFESFQNVRVVLDCTEIFIQKPKCLCCRIRFYSQYKSNNTVKFMTGISPGGLITYVSEPYGGRASDKTIFEQSNIILKLDSSKDAVMVDKGFLIDDICNQFKIELIRPPFLKNKKQFSTDEALLNAKIAAARVHIERVNQRIKIFKILGCKLQWSLVKNIKDIFTIACAITNLSSSILADRRYLTN</sequence>
<dbReference type="GO" id="GO:0003677">
    <property type="term" value="F:DNA binding"/>
    <property type="evidence" value="ECO:0007669"/>
    <property type="project" value="UniProtKB-UniRule"/>
</dbReference>
<dbReference type="PANTHER" id="PTHR23080">
    <property type="entry name" value="THAP DOMAIN PROTEIN"/>
    <property type="match status" value="1"/>
</dbReference>
<evidence type="ECO:0000259" key="7">
    <source>
        <dbReference type="PROSITE" id="PS50950"/>
    </source>
</evidence>
<dbReference type="EnsemblMetazoa" id="XM_050641530.1">
    <property type="protein sequence ID" value="XP_050497487.1"/>
    <property type="gene ID" value="LOC126878678"/>
</dbReference>
<keyword evidence="3 6" id="KW-0863">Zinc-finger</keyword>
<evidence type="ECO:0000256" key="6">
    <source>
        <dbReference type="PROSITE-ProRule" id="PRU00309"/>
    </source>
</evidence>
<evidence type="ECO:0000313" key="8">
    <source>
        <dbReference type="EnsemblMetazoa" id="XP_050497487.1"/>
    </source>
</evidence>
<reference evidence="10" key="1">
    <citation type="submission" date="2025-04" db="UniProtKB">
        <authorList>
            <consortium name="RefSeq"/>
        </authorList>
    </citation>
    <scope>IDENTIFICATION</scope>
    <source>
        <tissue evidence="10">Whole insect</tissue>
    </source>
</reference>
<dbReference type="Gene3D" id="6.20.210.20">
    <property type="entry name" value="THAP domain"/>
    <property type="match status" value="1"/>
</dbReference>
<dbReference type="Pfam" id="PF13359">
    <property type="entry name" value="DDE_Tnp_4"/>
    <property type="match status" value="1"/>
</dbReference>
<evidence type="ECO:0000256" key="4">
    <source>
        <dbReference type="ARBA" id="ARBA00022833"/>
    </source>
</evidence>
<evidence type="ECO:0000256" key="2">
    <source>
        <dbReference type="ARBA" id="ARBA00022723"/>
    </source>
</evidence>
<dbReference type="GO" id="GO:0008270">
    <property type="term" value="F:zinc ion binding"/>
    <property type="evidence" value="ECO:0007669"/>
    <property type="project" value="UniProtKB-KW"/>
</dbReference>
<keyword evidence="9" id="KW-1185">Reference proteome</keyword>
<dbReference type="Pfam" id="PF13613">
    <property type="entry name" value="HTH_Tnp_4"/>
    <property type="match status" value="1"/>
</dbReference>
<dbReference type="Proteomes" id="UP001652700">
    <property type="component" value="Unplaced"/>
</dbReference>
<proteinExistence type="predicted"/>
<keyword evidence="5 6" id="KW-0238">DNA-binding</keyword>
<dbReference type="RefSeq" id="XP_028146882.1">
    <property type="nucleotide sequence ID" value="XM_028291081.1"/>
</dbReference>
<gene>
    <name evidence="10" type="primary">LOC114340340</name>
</gene>
<dbReference type="KEGG" id="dvv:114340340"/>
<protein>
    <submittedName>
        <fullName evidence="10">Uncharacterized protein LOC114340340</fullName>
    </submittedName>
</protein>
<dbReference type="SUPFAM" id="SSF57716">
    <property type="entry name" value="Glucocorticoid receptor-like (DNA-binding domain)"/>
    <property type="match status" value="1"/>
</dbReference>
<name>A0A6P7GLR0_DIAVI</name>
<dbReference type="AlphaFoldDB" id="A0A6P7GLR0"/>
<dbReference type="InParanoid" id="A0A6P7GLR0"/>
<reference evidence="8" key="2">
    <citation type="submission" date="2025-05" db="UniProtKB">
        <authorList>
            <consortium name="EnsemblMetazoa"/>
        </authorList>
    </citation>
    <scope>IDENTIFICATION</scope>
</reference>
<keyword evidence="2" id="KW-0479">Metal-binding</keyword>
<evidence type="ECO:0000256" key="3">
    <source>
        <dbReference type="ARBA" id="ARBA00022771"/>
    </source>
</evidence>
<comment type="cofactor">
    <cofactor evidence="1">
        <name>a divalent metal cation</name>
        <dbReference type="ChEBI" id="CHEBI:60240"/>
    </cofactor>
</comment>
<evidence type="ECO:0000313" key="10">
    <source>
        <dbReference type="RefSeq" id="XP_028146882.1"/>
    </source>
</evidence>
<dbReference type="InterPro" id="IPR006612">
    <property type="entry name" value="THAP_Znf"/>
</dbReference>
<dbReference type="InterPro" id="IPR027806">
    <property type="entry name" value="HARBI1_dom"/>
</dbReference>
<keyword evidence="4" id="KW-0862">Zinc</keyword>
<dbReference type="InterPro" id="IPR027805">
    <property type="entry name" value="Transposase_HTH_dom"/>
</dbReference>
<evidence type="ECO:0000256" key="1">
    <source>
        <dbReference type="ARBA" id="ARBA00001968"/>
    </source>
</evidence>
<dbReference type="Pfam" id="PF05485">
    <property type="entry name" value="THAP"/>
    <property type="match status" value="1"/>
</dbReference>
<dbReference type="SMART" id="SM00980">
    <property type="entry name" value="THAP"/>
    <property type="match status" value="1"/>
</dbReference>
<evidence type="ECO:0000256" key="5">
    <source>
        <dbReference type="ARBA" id="ARBA00023125"/>
    </source>
</evidence>
<organism evidence="10">
    <name type="scientific">Diabrotica virgifera virgifera</name>
    <name type="common">western corn rootworm</name>
    <dbReference type="NCBI Taxonomy" id="50390"/>
    <lineage>
        <taxon>Eukaryota</taxon>
        <taxon>Metazoa</taxon>
        <taxon>Ecdysozoa</taxon>
        <taxon>Arthropoda</taxon>
        <taxon>Hexapoda</taxon>
        <taxon>Insecta</taxon>
        <taxon>Pterygota</taxon>
        <taxon>Neoptera</taxon>
        <taxon>Endopterygota</taxon>
        <taxon>Coleoptera</taxon>
        <taxon>Polyphaga</taxon>
        <taxon>Cucujiformia</taxon>
        <taxon>Chrysomeloidea</taxon>
        <taxon>Chrysomelidae</taxon>
        <taxon>Galerucinae</taxon>
        <taxon>Diabroticina</taxon>
        <taxon>Diabroticites</taxon>
        <taxon>Diabrotica</taxon>
    </lineage>
</organism>
<dbReference type="InterPro" id="IPR038441">
    <property type="entry name" value="THAP_Znf_sf"/>
</dbReference>
<dbReference type="PROSITE" id="PS50950">
    <property type="entry name" value="ZF_THAP"/>
    <property type="match status" value="1"/>
</dbReference>
<dbReference type="PANTHER" id="PTHR23080:SF141">
    <property type="entry name" value="TRANSPOSASE HELIX-TURN-HELIX DOMAIN-CONTAINING PROTEIN"/>
    <property type="match status" value="1"/>
</dbReference>
<evidence type="ECO:0000313" key="9">
    <source>
        <dbReference type="Proteomes" id="UP001652700"/>
    </source>
</evidence>
<dbReference type="OrthoDB" id="6504129at2759"/>
<accession>A0A6P7GLR0</accession>